<dbReference type="GeneID" id="96298030"/>
<dbReference type="PANTHER" id="PTHR42760">
    <property type="entry name" value="SHORT-CHAIN DEHYDROGENASES/REDUCTASES FAMILY MEMBER"/>
    <property type="match status" value="1"/>
</dbReference>
<dbReference type="PROSITE" id="PS00061">
    <property type="entry name" value="ADH_SHORT"/>
    <property type="match status" value="1"/>
</dbReference>
<evidence type="ECO:0000256" key="1">
    <source>
        <dbReference type="ARBA" id="ARBA00006484"/>
    </source>
</evidence>
<proteinExistence type="inferred from homology"/>
<keyword evidence="4" id="KW-1185">Reference proteome</keyword>
<evidence type="ECO:0000313" key="4">
    <source>
        <dbReference type="Proteomes" id="UP000199111"/>
    </source>
</evidence>
<dbReference type="CDD" id="cd05233">
    <property type="entry name" value="SDR_c"/>
    <property type="match status" value="1"/>
</dbReference>
<keyword evidence="2" id="KW-0560">Oxidoreductase</keyword>
<reference evidence="4" key="1">
    <citation type="submission" date="2016-10" db="EMBL/GenBank/DDBJ databases">
        <authorList>
            <person name="Varghese N."/>
            <person name="Submissions S."/>
        </authorList>
    </citation>
    <scope>NUCLEOTIDE SEQUENCE [LARGE SCALE GENOMIC DNA]</scope>
    <source>
        <strain evidence="4">CGMCC 4.2126</strain>
    </source>
</reference>
<evidence type="ECO:0000256" key="2">
    <source>
        <dbReference type="ARBA" id="ARBA00023002"/>
    </source>
</evidence>
<dbReference type="PRINTS" id="PR00081">
    <property type="entry name" value="GDHRDH"/>
</dbReference>
<sequence>MNSIGDVPGLAGRRVVVLAGSRGIGRAVVELFAAAEARVVAVARGEATLKELAASDGQGRIVPLAADLSEPGAAEQVVSRAADLLGGIDVLVNNVGGWSDRPGATGPLLKATHDAYTSVMDLNIRTTLFATLEAARLMIAQGTGGSICCTASIDGLFPAPGEGLYGAAKAAVVNLVGTLAYELGQHRIRVNAVAPAIIETDLTAEWLTGDDQRADRASLYPLRRFGQPDDVARTIVFLCSPAADWISGVTVPINGGQQATGNAFRWVRQHNPVPPDRKL</sequence>
<dbReference type="PRINTS" id="PR00080">
    <property type="entry name" value="SDRFAMILY"/>
</dbReference>
<dbReference type="AlphaFoldDB" id="A0A1I3N188"/>
<dbReference type="RefSeq" id="WP_177245055.1">
    <property type="nucleotide sequence ID" value="NZ_FOQY01000006.1"/>
</dbReference>
<dbReference type="GO" id="GO:0016616">
    <property type="term" value="F:oxidoreductase activity, acting on the CH-OH group of donors, NAD or NADP as acceptor"/>
    <property type="evidence" value="ECO:0007669"/>
    <property type="project" value="TreeGrafter"/>
</dbReference>
<dbReference type="InterPro" id="IPR020904">
    <property type="entry name" value="Sc_DH/Rdtase_CS"/>
</dbReference>
<accession>A0A1I3N188</accession>
<evidence type="ECO:0000313" key="3">
    <source>
        <dbReference type="EMBL" id="SFJ03028.1"/>
    </source>
</evidence>
<name>A0A1I3N188_9ACTN</name>
<gene>
    <name evidence="3" type="ORF">SAMN05216275_10680</name>
</gene>
<dbReference type="SUPFAM" id="SSF51735">
    <property type="entry name" value="NAD(P)-binding Rossmann-fold domains"/>
    <property type="match status" value="1"/>
</dbReference>
<protein>
    <submittedName>
        <fullName evidence="3">NAD(P)-dependent dehydrogenase, short-chain alcohol dehydrogenase family</fullName>
    </submittedName>
</protein>
<dbReference type="InterPro" id="IPR036291">
    <property type="entry name" value="NAD(P)-bd_dom_sf"/>
</dbReference>
<organism evidence="3 4">
    <name type="scientific">Streptosporangium canum</name>
    <dbReference type="NCBI Taxonomy" id="324952"/>
    <lineage>
        <taxon>Bacteria</taxon>
        <taxon>Bacillati</taxon>
        <taxon>Actinomycetota</taxon>
        <taxon>Actinomycetes</taxon>
        <taxon>Streptosporangiales</taxon>
        <taxon>Streptosporangiaceae</taxon>
        <taxon>Streptosporangium</taxon>
    </lineage>
</organism>
<dbReference type="EMBL" id="FOQY01000006">
    <property type="protein sequence ID" value="SFJ03028.1"/>
    <property type="molecule type" value="Genomic_DNA"/>
</dbReference>
<comment type="similarity">
    <text evidence="1">Belongs to the short-chain dehydrogenases/reductases (SDR) family.</text>
</comment>
<dbReference type="Gene3D" id="3.40.50.720">
    <property type="entry name" value="NAD(P)-binding Rossmann-like Domain"/>
    <property type="match status" value="1"/>
</dbReference>
<dbReference type="FunFam" id="3.40.50.720:FF:000084">
    <property type="entry name" value="Short-chain dehydrogenase reductase"/>
    <property type="match status" value="1"/>
</dbReference>
<dbReference type="Proteomes" id="UP000199111">
    <property type="component" value="Unassembled WGS sequence"/>
</dbReference>
<dbReference type="InterPro" id="IPR002347">
    <property type="entry name" value="SDR_fam"/>
</dbReference>
<dbReference type="Pfam" id="PF13561">
    <property type="entry name" value="adh_short_C2"/>
    <property type="match status" value="1"/>
</dbReference>
<dbReference type="PANTHER" id="PTHR42760:SF133">
    <property type="entry name" value="3-OXOACYL-[ACYL-CARRIER-PROTEIN] REDUCTASE"/>
    <property type="match status" value="1"/>
</dbReference>